<keyword evidence="6" id="KW-1185">Reference proteome</keyword>
<dbReference type="InterPro" id="IPR036388">
    <property type="entry name" value="WH-like_DNA-bd_sf"/>
</dbReference>
<dbReference type="PRINTS" id="PR00598">
    <property type="entry name" value="HTHMARR"/>
</dbReference>
<dbReference type="OrthoDB" id="3628964at2"/>
<gene>
    <name evidence="5" type="ORF">FNH06_26830</name>
</gene>
<dbReference type="AlphaFoldDB" id="A0A558A343"/>
<evidence type="ECO:0000259" key="4">
    <source>
        <dbReference type="PROSITE" id="PS50995"/>
    </source>
</evidence>
<dbReference type="RefSeq" id="WP_144642689.1">
    <property type="nucleotide sequence ID" value="NZ_BNAX01000002.1"/>
</dbReference>
<dbReference type="GO" id="GO:0003677">
    <property type="term" value="F:DNA binding"/>
    <property type="evidence" value="ECO:0007669"/>
    <property type="project" value="UniProtKB-KW"/>
</dbReference>
<keyword evidence="3" id="KW-0804">Transcription</keyword>
<dbReference type="Proteomes" id="UP000318578">
    <property type="component" value="Unassembled WGS sequence"/>
</dbReference>
<comment type="caution">
    <text evidence="5">The sequence shown here is derived from an EMBL/GenBank/DDBJ whole genome shotgun (WGS) entry which is preliminary data.</text>
</comment>
<dbReference type="GO" id="GO:0003700">
    <property type="term" value="F:DNA-binding transcription factor activity"/>
    <property type="evidence" value="ECO:0007669"/>
    <property type="project" value="InterPro"/>
</dbReference>
<dbReference type="Pfam" id="PF01047">
    <property type="entry name" value="MarR"/>
    <property type="match status" value="1"/>
</dbReference>
<dbReference type="PANTHER" id="PTHR39515:SF2">
    <property type="entry name" value="HTH-TYPE TRANSCRIPTIONAL REGULATOR RV0880"/>
    <property type="match status" value="1"/>
</dbReference>
<feature type="domain" description="HTH marR-type" evidence="4">
    <location>
        <begin position="8"/>
        <end position="141"/>
    </location>
</feature>
<name>A0A558A343_9PSEU</name>
<evidence type="ECO:0000313" key="6">
    <source>
        <dbReference type="Proteomes" id="UP000318578"/>
    </source>
</evidence>
<dbReference type="InterPro" id="IPR023187">
    <property type="entry name" value="Tscrpt_reg_MarR-type_CS"/>
</dbReference>
<protein>
    <submittedName>
        <fullName evidence="5">MarR family transcriptional regulator</fullName>
    </submittedName>
</protein>
<dbReference type="PROSITE" id="PS50995">
    <property type="entry name" value="HTH_MARR_2"/>
    <property type="match status" value="1"/>
</dbReference>
<dbReference type="InterPro" id="IPR000835">
    <property type="entry name" value="HTH_MarR-typ"/>
</dbReference>
<evidence type="ECO:0000256" key="3">
    <source>
        <dbReference type="ARBA" id="ARBA00023163"/>
    </source>
</evidence>
<dbReference type="PROSITE" id="PS01117">
    <property type="entry name" value="HTH_MARR_1"/>
    <property type="match status" value="1"/>
</dbReference>
<evidence type="ECO:0000256" key="1">
    <source>
        <dbReference type="ARBA" id="ARBA00023015"/>
    </source>
</evidence>
<dbReference type="Gene3D" id="1.10.287.100">
    <property type="match status" value="1"/>
</dbReference>
<dbReference type="InterPro" id="IPR052526">
    <property type="entry name" value="HTH-type_Bedaq_tolerance"/>
</dbReference>
<dbReference type="EMBL" id="VJZA01000057">
    <property type="protein sequence ID" value="TVT18673.1"/>
    <property type="molecule type" value="Genomic_DNA"/>
</dbReference>
<dbReference type="InterPro" id="IPR036390">
    <property type="entry name" value="WH_DNA-bd_sf"/>
</dbReference>
<proteinExistence type="predicted"/>
<sequence>MPDADPDLAELARDVREGVGRLNWRMRAERDRNGPSPLELAVLSRLYRAGTQTPTEVSEGEKIQPQSLTRVLAKLEREGLVARRPDPADGRRALLDVTEQGLSTLRAYSVQRERWLAAAMAEALTETERELLRLAAKVMARLADT</sequence>
<evidence type="ECO:0000313" key="5">
    <source>
        <dbReference type="EMBL" id="TVT18673.1"/>
    </source>
</evidence>
<organism evidence="5 6">
    <name type="scientific">Amycolatopsis acidiphila</name>
    <dbReference type="NCBI Taxonomy" id="715473"/>
    <lineage>
        <taxon>Bacteria</taxon>
        <taxon>Bacillati</taxon>
        <taxon>Actinomycetota</taxon>
        <taxon>Actinomycetes</taxon>
        <taxon>Pseudonocardiales</taxon>
        <taxon>Pseudonocardiaceae</taxon>
        <taxon>Amycolatopsis</taxon>
    </lineage>
</organism>
<keyword evidence="2" id="KW-0238">DNA-binding</keyword>
<reference evidence="5 6" key="1">
    <citation type="submission" date="2019-07" db="EMBL/GenBank/DDBJ databases">
        <title>New species of Amycolatopsis and Streptomyces.</title>
        <authorList>
            <person name="Duangmal K."/>
            <person name="Teo W.F.A."/>
            <person name="Lipun K."/>
        </authorList>
    </citation>
    <scope>NUCLEOTIDE SEQUENCE [LARGE SCALE GENOMIC DNA]</scope>
    <source>
        <strain evidence="5 6">JCM 30562</strain>
    </source>
</reference>
<accession>A0A558A343</accession>
<dbReference type="PANTHER" id="PTHR39515">
    <property type="entry name" value="CONSERVED PROTEIN"/>
    <property type="match status" value="1"/>
</dbReference>
<dbReference type="SMART" id="SM00347">
    <property type="entry name" value="HTH_MARR"/>
    <property type="match status" value="1"/>
</dbReference>
<dbReference type="SUPFAM" id="SSF46785">
    <property type="entry name" value="Winged helix' DNA-binding domain"/>
    <property type="match status" value="1"/>
</dbReference>
<dbReference type="Gene3D" id="1.10.10.10">
    <property type="entry name" value="Winged helix-like DNA-binding domain superfamily/Winged helix DNA-binding domain"/>
    <property type="match status" value="1"/>
</dbReference>
<keyword evidence="1" id="KW-0805">Transcription regulation</keyword>
<evidence type="ECO:0000256" key="2">
    <source>
        <dbReference type="ARBA" id="ARBA00023125"/>
    </source>
</evidence>